<keyword evidence="3" id="KW-1185">Reference proteome</keyword>
<reference evidence="2 4" key="2">
    <citation type="submission" date="2018-06" db="EMBL/GenBank/DDBJ databases">
        <authorList>
            <consortium name="Pathogen Informatics"/>
            <person name="Doyle S."/>
        </authorList>
    </citation>
    <scope>NUCLEOTIDE SEQUENCE [LARGE SCALE GENOMIC DNA]</scope>
    <source>
        <strain evidence="2 4">NCTC11991</strain>
    </source>
</reference>
<sequence>MLDCVENKVVSGNRYRLNAADELLLQQIKNNTFDEKAFFSRMRESCNLNLIIKLANISPIFKSLCKKDIYDSLWKQQYCLYGLYLSASEKIQTVFLLHENVDVFDLLQGAYFFHKAQQVKKQQDHFSLEEIFWLQKAITFNSVHAVQRYNQYLYSKIEQSQLDSDYCDELLKEAIENCKNLLELYGSYAYMMLAEAYFHYANWAIREDNLSGVSASIEAALRACDLAQTYLDKSQSSIHNASLGQGLAASNSFEISEPLQARALLENWLNEQQILNQRPMKLQ</sequence>
<name>A0A378LB18_9GAMM</name>
<dbReference type="Pfam" id="PF18632">
    <property type="entry name" value="DUF5630"/>
    <property type="match status" value="1"/>
</dbReference>
<protein>
    <submittedName>
        <fullName evidence="2">Ankyrin repeat protein</fullName>
    </submittedName>
</protein>
<evidence type="ECO:0000313" key="1">
    <source>
        <dbReference type="EMBL" id="KTD70289.1"/>
    </source>
</evidence>
<dbReference type="InterPro" id="IPR040808">
    <property type="entry name" value="DUF5630"/>
</dbReference>
<dbReference type="OrthoDB" id="5649854at2"/>
<dbReference type="EMBL" id="UGOY01000001">
    <property type="protein sequence ID" value="STY24023.1"/>
    <property type="molecule type" value="Genomic_DNA"/>
</dbReference>
<accession>A0A378LB18</accession>
<evidence type="ECO:0000313" key="3">
    <source>
        <dbReference type="Proteomes" id="UP000054820"/>
    </source>
</evidence>
<reference evidence="1 3" key="1">
    <citation type="submission" date="2015-11" db="EMBL/GenBank/DDBJ databases">
        <title>Genomic analysis of 38 Legionella species identifies large and diverse effector repertoires.</title>
        <authorList>
            <person name="Burstein D."/>
            <person name="Amaro F."/>
            <person name="Zusman T."/>
            <person name="Lifshitz Z."/>
            <person name="Cohen O."/>
            <person name="Gilbert J.A."/>
            <person name="Pupko T."/>
            <person name="Shuman H.A."/>
            <person name="Segal G."/>
        </authorList>
    </citation>
    <scope>NUCLEOTIDE SEQUENCE [LARGE SCALE GENOMIC DNA]</scope>
    <source>
        <strain evidence="1 3">SC-18-C9</strain>
    </source>
</reference>
<dbReference type="STRING" id="460.Lstg_3291"/>
<dbReference type="Proteomes" id="UP000054820">
    <property type="component" value="Unassembled WGS sequence"/>
</dbReference>
<evidence type="ECO:0000313" key="4">
    <source>
        <dbReference type="Proteomes" id="UP000255110"/>
    </source>
</evidence>
<dbReference type="RefSeq" id="WP_058478725.1">
    <property type="nucleotide sequence ID" value="NZ_CAAAIO010000009.1"/>
</dbReference>
<proteinExistence type="predicted"/>
<dbReference type="EMBL" id="LNYZ01000042">
    <property type="protein sequence ID" value="KTD70289.1"/>
    <property type="molecule type" value="Genomic_DNA"/>
</dbReference>
<gene>
    <name evidence="1" type="ORF">Lstg_3291</name>
    <name evidence="2" type="ORF">NCTC11991_02639</name>
</gene>
<organism evidence="2 4">
    <name type="scientific">Legionella steigerwaltii</name>
    <dbReference type="NCBI Taxonomy" id="460"/>
    <lineage>
        <taxon>Bacteria</taxon>
        <taxon>Pseudomonadati</taxon>
        <taxon>Pseudomonadota</taxon>
        <taxon>Gammaproteobacteria</taxon>
        <taxon>Legionellales</taxon>
        <taxon>Legionellaceae</taxon>
        <taxon>Legionella</taxon>
    </lineage>
</organism>
<dbReference type="Proteomes" id="UP000255110">
    <property type="component" value="Unassembled WGS sequence"/>
</dbReference>
<evidence type="ECO:0000313" key="2">
    <source>
        <dbReference type="EMBL" id="STY24023.1"/>
    </source>
</evidence>
<dbReference type="AlphaFoldDB" id="A0A378LB18"/>